<dbReference type="CDD" id="cd03801">
    <property type="entry name" value="GT4_PimA-like"/>
    <property type="match status" value="1"/>
</dbReference>
<name>A0A6J5YDD8_9ZZZZ</name>
<dbReference type="EMBL" id="CAEMXZ010000084">
    <property type="protein sequence ID" value="CAB4323913.1"/>
    <property type="molecule type" value="Genomic_DNA"/>
</dbReference>
<dbReference type="CDD" id="cd04186">
    <property type="entry name" value="GT_2_like_c"/>
    <property type="match status" value="1"/>
</dbReference>
<dbReference type="GO" id="GO:0030247">
    <property type="term" value="F:polysaccharide binding"/>
    <property type="evidence" value="ECO:0007669"/>
    <property type="project" value="InterPro"/>
</dbReference>
<evidence type="ECO:0000259" key="1">
    <source>
        <dbReference type="Pfam" id="PF00535"/>
    </source>
</evidence>
<proteinExistence type="predicted"/>
<evidence type="ECO:0000259" key="2">
    <source>
        <dbReference type="Pfam" id="PF21374"/>
    </source>
</evidence>
<dbReference type="AlphaFoldDB" id="A0A6J5YDD8"/>
<dbReference type="InterPro" id="IPR055050">
    <property type="entry name" value="WsaF_C"/>
</dbReference>
<feature type="domain" description="WsaF N-terminal" evidence="2">
    <location>
        <begin position="668"/>
        <end position="787"/>
    </location>
</feature>
<dbReference type="Gene3D" id="3.40.50.2000">
    <property type="entry name" value="Glycogen Phosphorylase B"/>
    <property type="match status" value="1"/>
</dbReference>
<evidence type="ECO:0000259" key="3">
    <source>
        <dbReference type="Pfam" id="PF22772"/>
    </source>
</evidence>
<dbReference type="Pfam" id="PF22772">
    <property type="entry name" value="WsaF_C"/>
    <property type="match status" value="1"/>
</dbReference>
<gene>
    <name evidence="4" type="ORF">UFOPK1392_01675</name>
</gene>
<accession>A0A6J5YDD8</accession>
<feature type="domain" description="Glycosyltransferase 2-like" evidence="1">
    <location>
        <begin position="334"/>
        <end position="511"/>
    </location>
</feature>
<protein>
    <submittedName>
        <fullName evidence="4">Unannotated protein</fullName>
    </submittedName>
</protein>
<sequence>MSDAEGSRGAAERVARSVAPTDSKVRAMMRAGRQVALDSRDYAPRLREIWATASDPIENEPAYGDWLDSRRGDHDSFLERLDRRDFEGRSVPIELFVMVSDAEAARGLSATVDSLKNQWVSDWTLTIVSAVEVTVADDTGAPANRISIRRCDASRCLHEVVGLMNNGDQSANLVVLESGDRLEPDFLHELVSKLWDTPEATVVHWDDDLVRGRKSSTDPLFRSTWSPELLFSANPLGRSFSIRRRELARVGGLDAELGDGAWWDLLFRLDLSSAAVGRIPKVLAHLKRRPSIPAGVGVDLVKRAITRRGEAAHVVDFGSAVRVVWELAEAPHVTVIIPTRHNTEMMRNCLPTLAATDYPSFDVLVVDNGGRCAEAEQWYNDNSCDLDLEVLWWEEEFNYSRVNNVAAARARGEVLLFLNDDTELVDADWMREMVSWVVRPEIGLVGLQLTDAAGLIQHGGVVVGVDRFASHLFVGLPPHTSTIFGSTDWYRNVLSVTGACVAVRRSVFEQIGGFDERFVLCGSDVVLGLDTRFLGLRNLVTPMVRVKHLESVTRGSSVPSGDFFASYWRYQKYLRGGDPYFSPLLSNRTGAPQLARRNEIPPVESVGPILGRNFAPFRQTSTSHESESLASSCRADDHLVQGVRSLHAANADRFEVASINWYFPDIDSPFYGGINTALRIADQLRSTHGVTSRFIIQGNPNPDFFRSALAAAFPSLLDSDIHFLAGPDDPALQDMPYADISIATLWVTAYSVARVTNTKRKFYLIQDFEPSFYPAGTNYALCEESYLLGLYGLCNTQRLLDIYERDYRGVGGAFMPAVDHTVFHSNGRRPLDHDGPTTVFMYARPGHWRNCWEIAEPALLAVKARFGPDVRIVTAGSWATTDELGQGIEHLGMLDYRDTGELYRRCDVGIALTLSAHPSYLPLELMACGTPVVAFDNPAGDWILRDGFNSVRCRRTVDSLAEAISALVADPMLRVRLGAAATSTIADRFSDWTLALGGIHDILSDPEGWVGPVAGAEFP</sequence>
<dbReference type="PANTHER" id="PTHR43179">
    <property type="entry name" value="RHAMNOSYLTRANSFERASE WBBL"/>
    <property type="match status" value="1"/>
</dbReference>
<dbReference type="Pfam" id="PF00535">
    <property type="entry name" value="Glycos_transf_2"/>
    <property type="match status" value="1"/>
</dbReference>
<dbReference type="Gene3D" id="3.90.550.10">
    <property type="entry name" value="Spore Coat Polysaccharide Biosynthesis Protein SpsA, Chain A"/>
    <property type="match status" value="2"/>
</dbReference>
<dbReference type="PANTHER" id="PTHR43179:SF7">
    <property type="entry name" value="RHAMNOSYLTRANSFERASE WBBL"/>
    <property type="match status" value="1"/>
</dbReference>
<dbReference type="SUPFAM" id="SSF53756">
    <property type="entry name" value="UDP-Glycosyltransferase/glycogen phosphorylase"/>
    <property type="match status" value="1"/>
</dbReference>
<evidence type="ECO:0000313" key="4">
    <source>
        <dbReference type="EMBL" id="CAB4323913.1"/>
    </source>
</evidence>
<reference evidence="4" key="1">
    <citation type="submission" date="2020-05" db="EMBL/GenBank/DDBJ databases">
        <authorList>
            <person name="Chiriac C."/>
            <person name="Salcher M."/>
            <person name="Ghai R."/>
            <person name="Kavagutti S V."/>
        </authorList>
    </citation>
    <scope>NUCLEOTIDE SEQUENCE</scope>
</reference>
<dbReference type="SUPFAM" id="SSF53448">
    <property type="entry name" value="Nucleotide-diphospho-sugar transferases"/>
    <property type="match status" value="2"/>
</dbReference>
<dbReference type="InterPro" id="IPR029044">
    <property type="entry name" value="Nucleotide-diphossugar_trans"/>
</dbReference>
<dbReference type="InterPro" id="IPR048510">
    <property type="entry name" value="WsaF_N"/>
</dbReference>
<dbReference type="InterPro" id="IPR001173">
    <property type="entry name" value="Glyco_trans_2-like"/>
</dbReference>
<dbReference type="Pfam" id="PF21374">
    <property type="entry name" value="WsaF_N"/>
    <property type="match status" value="1"/>
</dbReference>
<dbReference type="Gene3D" id="3.40.50.11090">
    <property type="match status" value="1"/>
</dbReference>
<organism evidence="4">
    <name type="scientific">freshwater metagenome</name>
    <dbReference type="NCBI Taxonomy" id="449393"/>
    <lineage>
        <taxon>unclassified sequences</taxon>
        <taxon>metagenomes</taxon>
        <taxon>ecological metagenomes</taxon>
    </lineage>
</organism>
<feature type="domain" description="WsaF C-terminal" evidence="3">
    <location>
        <begin position="838"/>
        <end position="964"/>
    </location>
</feature>